<organism evidence="1">
    <name type="scientific">uncultured Caudovirales phage</name>
    <dbReference type="NCBI Taxonomy" id="2100421"/>
    <lineage>
        <taxon>Viruses</taxon>
        <taxon>Duplodnaviria</taxon>
        <taxon>Heunggongvirae</taxon>
        <taxon>Uroviricota</taxon>
        <taxon>Caudoviricetes</taxon>
        <taxon>Peduoviridae</taxon>
        <taxon>Maltschvirus</taxon>
        <taxon>Maltschvirus maltsch</taxon>
    </lineage>
</organism>
<dbReference type="Pfam" id="PF08875">
    <property type="entry name" value="DUF1833"/>
    <property type="match status" value="1"/>
</dbReference>
<dbReference type="EMBL" id="LR796238">
    <property type="protein sequence ID" value="CAB4130462.1"/>
    <property type="molecule type" value="Genomic_DNA"/>
</dbReference>
<gene>
    <name evidence="1" type="ORF">UFOVP119_86</name>
</gene>
<protein>
    <submittedName>
        <fullName evidence="1">Uncharacterized protein</fullName>
    </submittedName>
</protein>
<evidence type="ECO:0000313" key="1">
    <source>
        <dbReference type="EMBL" id="CAB4130462.1"/>
    </source>
</evidence>
<accession>A0A6J5LAL6</accession>
<name>A0A6J5LAL6_9CAUD</name>
<proteinExistence type="predicted"/>
<reference evidence="1" key="1">
    <citation type="submission" date="2020-04" db="EMBL/GenBank/DDBJ databases">
        <authorList>
            <person name="Chiriac C."/>
            <person name="Salcher M."/>
            <person name="Ghai R."/>
            <person name="Kavagutti S V."/>
        </authorList>
    </citation>
    <scope>NUCLEOTIDE SEQUENCE</scope>
</reference>
<dbReference type="InterPro" id="IPR014974">
    <property type="entry name" value="DUF1833"/>
</dbReference>
<sequence length="156" mass="16977">MSRAFSSNATASLHSQETGEVWLVLLTLSHADLGTPIRVVNNNEDITSRGNLFQSFPFDIVLPGQDADSPAKAVLRFDNVDRTAITAIRSLTSAPSIALEIVLASSPDTVELSFPGLTLRNVNYDASQIEGELYFEALYTEPITLTMTPSRFPGLF</sequence>